<feature type="region of interest" description="Disordered" evidence="1">
    <location>
        <begin position="1"/>
        <end position="28"/>
    </location>
</feature>
<comment type="caution">
    <text evidence="2">The sequence shown here is derived from an EMBL/GenBank/DDBJ whole genome shotgun (WGS) entry which is preliminary data.</text>
</comment>
<dbReference type="EMBL" id="CAJHUB010000681">
    <property type="protein sequence ID" value="CAD7678748.1"/>
    <property type="molecule type" value="Genomic_DNA"/>
</dbReference>
<evidence type="ECO:0000313" key="2">
    <source>
        <dbReference type="EMBL" id="CAD7678748.1"/>
    </source>
</evidence>
<gene>
    <name evidence="2" type="ORF">NYPRO_LOCUS11546</name>
</gene>
<evidence type="ECO:0000313" key="3">
    <source>
        <dbReference type="Proteomes" id="UP000645828"/>
    </source>
</evidence>
<accession>A0A811YQ49</accession>
<proteinExistence type="predicted"/>
<dbReference type="Proteomes" id="UP000645828">
    <property type="component" value="Unassembled WGS sequence"/>
</dbReference>
<feature type="region of interest" description="Disordered" evidence="1">
    <location>
        <begin position="120"/>
        <end position="156"/>
    </location>
</feature>
<evidence type="ECO:0000256" key="1">
    <source>
        <dbReference type="SAM" id="MobiDB-lite"/>
    </source>
</evidence>
<protein>
    <submittedName>
        <fullName evidence="2">(raccoon dog) hypothetical protein</fullName>
    </submittedName>
</protein>
<reference evidence="2" key="1">
    <citation type="submission" date="2020-12" db="EMBL/GenBank/DDBJ databases">
        <authorList>
            <consortium name="Molecular Ecology Group"/>
        </authorList>
    </citation>
    <scope>NUCLEOTIDE SEQUENCE</scope>
    <source>
        <strain evidence="2">TBG_1078</strain>
    </source>
</reference>
<sequence>MTPDPHAEVLRGGAGSAPRRPVSSIPTVLHPEVGSDRCCCVLGPRAAEEGGSPTRLCPWGRSPQPRSPVPAGMVPRPCSPVPAGTVPPAAGCPQGSAGSQVPGSVDLDVSSPEAVARMAADRPAQKLLSPRPPPPRPDGPKQRPGSREGPRPRPPGCCCHPPVRIWELARVTAPGTVDPATAAGLLGLLGLSQRCCPTSEKGPEVLRSCQSYAIRIARGIKML</sequence>
<keyword evidence="3" id="KW-1185">Reference proteome</keyword>
<feature type="compositionally biased region" description="Basic and acidic residues" evidence="1">
    <location>
        <begin position="138"/>
        <end position="151"/>
    </location>
</feature>
<feature type="region of interest" description="Disordered" evidence="1">
    <location>
        <begin position="47"/>
        <end position="83"/>
    </location>
</feature>
<dbReference type="AlphaFoldDB" id="A0A811YQ49"/>
<name>A0A811YQ49_NYCPR</name>
<organism evidence="2 3">
    <name type="scientific">Nyctereutes procyonoides</name>
    <name type="common">Raccoon dog</name>
    <name type="synonym">Canis procyonoides</name>
    <dbReference type="NCBI Taxonomy" id="34880"/>
    <lineage>
        <taxon>Eukaryota</taxon>
        <taxon>Metazoa</taxon>
        <taxon>Chordata</taxon>
        <taxon>Craniata</taxon>
        <taxon>Vertebrata</taxon>
        <taxon>Euteleostomi</taxon>
        <taxon>Mammalia</taxon>
        <taxon>Eutheria</taxon>
        <taxon>Laurasiatheria</taxon>
        <taxon>Carnivora</taxon>
        <taxon>Caniformia</taxon>
        <taxon>Canidae</taxon>
        <taxon>Nyctereutes</taxon>
    </lineage>
</organism>